<evidence type="ECO:0000313" key="2">
    <source>
        <dbReference type="EMBL" id="OIQ84499.1"/>
    </source>
</evidence>
<dbReference type="AlphaFoldDB" id="A0A1J5R458"/>
<evidence type="ECO:0000259" key="1">
    <source>
        <dbReference type="Pfam" id="PF22818"/>
    </source>
</evidence>
<dbReference type="EMBL" id="MLJW01000614">
    <property type="protein sequence ID" value="OIQ84499.1"/>
    <property type="molecule type" value="Genomic_DNA"/>
</dbReference>
<feature type="domain" description="ApeI dehydratase-like" evidence="1">
    <location>
        <begin position="11"/>
        <end position="94"/>
    </location>
</feature>
<sequence>MPTETLTAPCADHPVYAGHFPGCPIVPGAMLLDAVVHAVCAAQGLDETGWHLATVKFLSPVLPGTSLELRHDAAADGAIAFSLHAQARVVASGRLRQTGAPPRMPASESIR</sequence>
<accession>A0A1J5R458</accession>
<dbReference type="Pfam" id="PF22818">
    <property type="entry name" value="ApeI-like"/>
    <property type="match status" value="1"/>
</dbReference>
<reference evidence="2" key="1">
    <citation type="submission" date="2016-10" db="EMBL/GenBank/DDBJ databases">
        <title>Sequence of Gallionella enrichment culture.</title>
        <authorList>
            <person name="Poehlein A."/>
            <person name="Muehling M."/>
            <person name="Daniel R."/>
        </authorList>
    </citation>
    <scope>NUCLEOTIDE SEQUENCE</scope>
</reference>
<dbReference type="InterPro" id="IPR054545">
    <property type="entry name" value="ApeI-like"/>
</dbReference>
<protein>
    <submittedName>
        <fullName evidence="2">(3R)-hydroxymyristoyl-ACP dehydratase</fullName>
    </submittedName>
</protein>
<gene>
    <name evidence="2" type="ORF">GALL_336890</name>
</gene>
<dbReference type="InterPro" id="IPR029069">
    <property type="entry name" value="HotDog_dom_sf"/>
</dbReference>
<name>A0A1J5R458_9ZZZZ</name>
<dbReference type="Gene3D" id="3.10.129.10">
    <property type="entry name" value="Hotdog Thioesterase"/>
    <property type="match status" value="1"/>
</dbReference>
<organism evidence="2">
    <name type="scientific">mine drainage metagenome</name>
    <dbReference type="NCBI Taxonomy" id="410659"/>
    <lineage>
        <taxon>unclassified sequences</taxon>
        <taxon>metagenomes</taxon>
        <taxon>ecological metagenomes</taxon>
    </lineage>
</organism>
<comment type="caution">
    <text evidence="2">The sequence shown here is derived from an EMBL/GenBank/DDBJ whole genome shotgun (WGS) entry which is preliminary data.</text>
</comment>
<dbReference type="SUPFAM" id="SSF54637">
    <property type="entry name" value="Thioesterase/thiol ester dehydrase-isomerase"/>
    <property type="match status" value="1"/>
</dbReference>
<proteinExistence type="predicted"/>